<sequence>MKDDLIFDDILKDKAKNEILYLPDDLELKIKDSLDALPARKNVNSRFLRNVSMLAAITLISTTCLSAAFPAYARSLPVVGSVFQFLSDKNLIDRDYVKYSSDLNLSKTSNGVTVTINSISYDGLELGIAYTVESKNELNNSPHIFEKDFKINGEKVSFSSGGTGSFINKNTYVGIENFSTSRDYLPAALRNTILGGNVTLPDNFLMDLDIKELFQGVNGDWNFKFKVSTNKVSNNITKVPTSINLSELQPNLTVNQLVLTPLNTALRTSSDALTSNDSPIDYFAFDDKGRVIGFKGNTGVGNKTKEINKNCMEYIFNNVYEDTKAITFIPAVPSKEFQNTLSNSNWNFDVVSKSTPLNLKEITTLSEGKLGDYKVSKIENTKDSTLVYYQCSNLIAAMGPYDLIIEDAAHKKYSLEKEVVKDLGNNQFVAKIDYLPEDTTYTLKATDLEKEYTLREDLKFTINIK</sequence>
<keyword evidence="1" id="KW-0812">Transmembrane</keyword>
<comment type="caution">
    <text evidence="4">The sequence shown here is derived from an EMBL/GenBank/DDBJ whole genome shotgun (WGS) entry which is preliminary data.</text>
</comment>
<dbReference type="Proteomes" id="UP000623681">
    <property type="component" value="Unassembled WGS sequence"/>
</dbReference>
<evidence type="ECO:0000259" key="2">
    <source>
        <dbReference type="Pfam" id="PF13786"/>
    </source>
</evidence>
<dbReference type="InterPro" id="IPR025436">
    <property type="entry name" value="DUF4179"/>
</dbReference>
<dbReference type="AlphaFoldDB" id="A0A937K4S1"/>
<feature type="domain" description="DUF4179" evidence="2">
    <location>
        <begin position="49"/>
        <end position="134"/>
    </location>
</feature>
<dbReference type="Gene3D" id="2.60.40.1630">
    <property type="entry name" value="bacillus anthracis domain"/>
    <property type="match status" value="1"/>
</dbReference>
<keyword evidence="1" id="KW-0472">Membrane</keyword>
<accession>A0A937K4S1</accession>
<dbReference type="EMBL" id="JAESWA010000026">
    <property type="protein sequence ID" value="MBL4933581.1"/>
    <property type="molecule type" value="Genomic_DNA"/>
</dbReference>
<feature type="domain" description="DUF5643" evidence="3">
    <location>
        <begin position="242"/>
        <end position="331"/>
    </location>
</feature>
<evidence type="ECO:0000313" key="5">
    <source>
        <dbReference type="Proteomes" id="UP000623681"/>
    </source>
</evidence>
<dbReference type="Pfam" id="PF13786">
    <property type="entry name" value="DUF4179"/>
    <property type="match status" value="1"/>
</dbReference>
<evidence type="ECO:0000256" key="1">
    <source>
        <dbReference type="SAM" id="Phobius"/>
    </source>
</evidence>
<gene>
    <name evidence="4" type="ORF">JK634_17460</name>
</gene>
<proteinExistence type="predicted"/>
<dbReference type="InterPro" id="IPR040680">
    <property type="entry name" value="DUF5643"/>
</dbReference>
<evidence type="ECO:0000313" key="4">
    <source>
        <dbReference type="EMBL" id="MBL4933581.1"/>
    </source>
</evidence>
<name>A0A937K4S1_9CLOT</name>
<dbReference type="RefSeq" id="WP_202769023.1">
    <property type="nucleotide sequence ID" value="NZ_JAESWA010000026.1"/>
</dbReference>
<protein>
    <submittedName>
        <fullName evidence="4">DUF4179 domain-containing protein</fullName>
    </submittedName>
</protein>
<evidence type="ECO:0000259" key="3">
    <source>
        <dbReference type="Pfam" id="PF18705"/>
    </source>
</evidence>
<feature type="transmembrane region" description="Helical" evidence="1">
    <location>
        <begin position="51"/>
        <end position="73"/>
    </location>
</feature>
<keyword evidence="5" id="KW-1185">Reference proteome</keyword>
<dbReference type="Pfam" id="PF18705">
    <property type="entry name" value="DUF5643"/>
    <property type="match status" value="1"/>
</dbReference>
<keyword evidence="1" id="KW-1133">Transmembrane helix</keyword>
<organism evidence="4 5">
    <name type="scientific">Clostridium paridis</name>
    <dbReference type="NCBI Taxonomy" id="2803863"/>
    <lineage>
        <taxon>Bacteria</taxon>
        <taxon>Bacillati</taxon>
        <taxon>Bacillota</taxon>
        <taxon>Clostridia</taxon>
        <taxon>Eubacteriales</taxon>
        <taxon>Clostridiaceae</taxon>
        <taxon>Clostridium</taxon>
    </lineage>
</organism>
<reference evidence="4" key="1">
    <citation type="submission" date="2021-01" db="EMBL/GenBank/DDBJ databases">
        <title>Genome public.</title>
        <authorList>
            <person name="Liu C."/>
            <person name="Sun Q."/>
        </authorList>
    </citation>
    <scope>NUCLEOTIDE SEQUENCE</scope>
    <source>
        <strain evidence="4">YIM B02565</strain>
    </source>
</reference>